<protein>
    <recommendedName>
        <fullName evidence="4">HypA-like protein</fullName>
    </recommendedName>
</protein>
<proteinExistence type="predicted"/>
<reference evidence="2 3" key="1">
    <citation type="journal article" date="2018" name="Front. Microbiol.">
        <title>Genome-Wide Analysis of Corynespora cassiicola Leaf Fall Disease Putative Effectors.</title>
        <authorList>
            <person name="Lopez D."/>
            <person name="Ribeiro S."/>
            <person name="Label P."/>
            <person name="Fumanal B."/>
            <person name="Venisse J.S."/>
            <person name="Kohler A."/>
            <person name="de Oliveira R.R."/>
            <person name="Labutti K."/>
            <person name="Lipzen A."/>
            <person name="Lail K."/>
            <person name="Bauer D."/>
            <person name="Ohm R.A."/>
            <person name="Barry K.W."/>
            <person name="Spatafora J."/>
            <person name="Grigoriev I.V."/>
            <person name="Martin F.M."/>
            <person name="Pujade-Renaud V."/>
        </authorList>
    </citation>
    <scope>NUCLEOTIDE SEQUENCE [LARGE SCALE GENOMIC DNA]</scope>
    <source>
        <strain evidence="2 3">Philippines</strain>
    </source>
</reference>
<dbReference type="GO" id="GO:0016491">
    <property type="term" value="F:oxidoreductase activity"/>
    <property type="evidence" value="ECO:0007669"/>
    <property type="project" value="UniProtKB-KW"/>
</dbReference>
<gene>
    <name evidence="2" type="ORF">BS50DRAFT_520373</name>
</gene>
<name>A0A2T2NYM7_CORCC</name>
<evidence type="ECO:0000313" key="2">
    <source>
        <dbReference type="EMBL" id="PSN70517.1"/>
    </source>
</evidence>
<dbReference type="OrthoDB" id="10004862at2759"/>
<evidence type="ECO:0000313" key="3">
    <source>
        <dbReference type="Proteomes" id="UP000240883"/>
    </source>
</evidence>
<keyword evidence="1" id="KW-0560">Oxidoreductase</keyword>
<dbReference type="STRING" id="1448308.A0A2T2NYM7"/>
<dbReference type="PANTHER" id="PTHR35870">
    <property type="entry name" value="PROTEIN, PUTATIVE (AFU_ORTHOLOGUE AFUA_5G03330)-RELATED"/>
    <property type="match status" value="1"/>
</dbReference>
<organism evidence="2 3">
    <name type="scientific">Corynespora cassiicola Philippines</name>
    <dbReference type="NCBI Taxonomy" id="1448308"/>
    <lineage>
        <taxon>Eukaryota</taxon>
        <taxon>Fungi</taxon>
        <taxon>Dikarya</taxon>
        <taxon>Ascomycota</taxon>
        <taxon>Pezizomycotina</taxon>
        <taxon>Dothideomycetes</taxon>
        <taxon>Pleosporomycetidae</taxon>
        <taxon>Pleosporales</taxon>
        <taxon>Corynesporascaceae</taxon>
        <taxon>Corynespora</taxon>
    </lineage>
</organism>
<sequence length="457" mass="52160">MATASNFHLTGDEKPAPGVKSLSVESAKKASELLNINHKLWDIYIDDLGRHNHITHHVFTLYAMGATPDELQAAYDAQMPGQRHAFPPCEKTIKALHTPEGFKKYLGDYTQFTNYVMFFRGEVEKKGSQKVIAEYLFADDDRANDMMARLFTGFAHSIIHFGYGLQFDQPAMIVEALAQTAVHEGWALDLFLESEKAGHARKRANEKGDSLLELIHDTRKAVIENPLIASYRYQDNTVKYGIAQMGADVMAEVGSKWIVRPEDLKSRTAQMMDACVYYNVAAQRPPYAKKVDFYLMHSTTLAVHFETFMSHPFLTEKDRIRLLEWKGRWDLANYASRGAPELLEDEVFKHEPRIPGGWDGLIHRANRYIHYQDGGHVSKMIRAIVNGWDLCKQEDRTDFALKTEDNWLKAAHLFMDFAETAAERDDEMLFMRGAGFEEGWKIHPLREGAQNGHNSKI</sequence>
<evidence type="ECO:0008006" key="4">
    <source>
        <dbReference type="Google" id="ProtNLM"/>
    </source>
</evidence>
<dbReference type="Proteomes" id="UP000240883">
    <property type="component" value="Unassembled WGS sequence"/>
</dbReference>
<accession>A0A2T2NYM7</accession>
<dbReference type="InterPro" id="IPR025337">
    <property type="entry name" value="Questin_oxidase-like"/>
</dbReference>
<evidence type="ECO:0000256" key="1">
    <source>
        <dbReference type="ARBA" id="ARBA00023002"/>
    </source>
</evidence>
<dbReference type="EMBL" id="KZ678132">
    <property type="protein sequence ID" value="PSN70517.1"/>
    <property type="molecule type" value="Genomic_DNA"/>
</dbReference>
<dbReference type="AlphaFoldDB" id="A0A2T2NYM7"/>
<dbReference type="PANTHER" id="PTHR35870:SF1">
    <property type="entry name" value="PROTEIN, PUTATIVE (AFU_ORTHOLOGUE AFUA_5G03330)-RELATED"/>
    <property type="match status" value="1"/>
</dbReference>
<keyword evidence="3" id="KW-1185">Reference proteome</keyword>
<dbReference type="Pfam" id="PF14027">
    <property type="entry name" value="Questin_oxidase"/>
    <property type="match status" value="1"/>
</dbReference>